<feature type="compositionally biased region" description="Polar residues" evidence="8">
    <location>
        <begin position="546"/>
        <end position="560"/>
    </location>
</feature>
<feature type="compositionally biased region" description="Acidic residues" evidence="8">
    <location>
        <begin position="386"/>
        <end position="401"/>
    </location>
</feature>
<dbReference type="Pfam" id="PF15311">
    <property type="entry name" value="HYLS1_C"/>
    <property type="match status" value="1"/>
</dbReference>
<comment type="similarity">
    <text evidence="3">Belongs to the HYLS1 family.</text>
</comment>
<evidence type="ECO:0000259" key="9">
    <source>
        <dbReference type="Pfam" id="PF15311"/>
    </source>
</evidence>
<keyword evidence="6" id="KW-0206">Cytoskeleton</keyword>
<keyword evidence="4" id="KW-0963">Cytoplasm</keyword>
<evidence type="ECO:0000256" key="4">
    <source>
        <dbReference type="ARBA" id="ARBA00022490"/>
    </source>
</evidence>
<proteinExistence type="inferred from homology"/>
<feature type="compositionally biased region" description="Basic and acidic residues" evidence="8">
    <location>
        <begin position="587"/>
        <end position="601"/>
    </location>
</feature>
<name>A0A8T2L3M8_ASTMX</name>
<comment type="subcellular location">
    <subcellularLocation>
        <location evidence="2">Cell projection</location>
        <location evidence="2">Cilium</location>
    </subcellularLocation>
    <subcellularLocation>
        <location evidence="1">Cytoplasm</location>
        <location evidence="1">Cytoskeleton</location>
        <location evidence="1">Microtubule organizing center</location>
        <location evidence="1">Centrosome</location>
        <location evidence="1">Centriole</location>
    </subcellularLocation>
</comment>
<evidence type="ECO:0000256" key="6">
    <source>
        <dbReference type="ARBA" id="ARBA00023212"/>
    </source>
</evidence>
<dbReference type="GO" id="GO:0060271">
    <property type="term" value="P:cilium assembly"/>
    <property type="evidence" value="ECO:0007669"/>
    <property type="project" value="TreeGrafter"/>
</dbReference>
<evidence type="ECO:0000256" key="3">
    <source>
        <dbReference type="ARBA" id="ARBA00010091"/>
    </source>
</evidence>
<feature type="compositionally biased region" description="Basic and acidic residues" evidence="8">
    <location>
        <begin position="245"/>
        <end position="282"/>
    </location>
</feature>
<feature type="region of interest" description="Disordered" evidence="8">
    <location>
        <begin position="704"/>
        <end position="733"/>
    </location>
</feature>
<dbReference type="GO" id="GO:0005814">
    <property type="term" value="C:centriole"/>
    <property type="evidence" value="ECO:0007669"/>
    <property type="project" value="UniProtKB-SubCell"/>
</dbReference>
<keyword evidence="5" id="KW-0970">Cilium biogenesis/degradation</keyword>
<dbReference type="PANTHER" id="PTHR34174:SF1">
    <property type="entry name" value="CENTRIOLAR AND CILIOGENESIS-ASSOCIATED PROTEIN HYLS1"/>
    <property type="match status" value="1"/>
</dbReference>
<dbReference type="EMBL" id="JAICCE010000016">
    <property type="protein sequence ID" value="KAG9266558.1"/>
    <property type="molecule type" value="Genomic_DNA"/>
</dbReference>
<keyword evidence="7" id="KW-0966">Cell projection</keyword>
<evidence type="ECO:0000256" key="5">
    <source>
        <dbReference type="ARBA" id="ARBA00022794"/>
    </source>
</evidence>
<feature type="region of interest" description="Disordered" evidence="8">
    <location>
        <begin position="541"/>
        <end position="647"/>
    </location>
</feature>
<feature type="compositionally biased region" description="Polar residues" evidence="8">
    <location>
        <begin position="457"/>
        <end position="466"/>
    </location>
</feature>
<feature type="domain" description="Centriolar and ciliogenesis-associated protein HYLS1 C-terminal" evidence="9">
    <location>
        <begin position="895"/>
        <end position="983"/>
    </location>
</feature>
<feature type="region of interest" description="Disordered" evidence="8">
    <location>
        <begin position="839"/>
        <end position="864"/>
    </location>
</feature>
<feature type="compositionally biased region" description="Basic and acidic residues" evidence="8">
    <location>
        <begin position="799"/>
        <end position="812"/>
    </location>
</feature>
<feature type="compositionally biased region" description="Acidic residues" evidence="8">
    <location>
        <begin position="332"/>
        <end position="344"/>
    </location>
</feature>
<feature type="compositionally biased region" description="Basic and acidic residues" evidence="8">
    <location>
        <begin position="470"/>
        <end position="483"/>
    </location>
</feature>
<feature type="region of interest" description="Disordered" evidence="8">
    <location>
        <begin position="799"/>
        <end position="822"/>
    </location>
</feature>
<feature type="compositionally biased region" description="Basic and acidic residues" evidence="8">
    <location>
        <begin position="704"/>
        <end position="713"/>
    </location>
</feature>
<feature type="compositionally biased region" description="Basic and acidic residues" evidence="8">
    <location>
        <begin position="762"/>
        <end position="775"/>
    </location>
</feature>
<feature type="compositionally biased region" description="Basic and acidic residues" evidence="8">
    <location>
        <begin position="354"/>
        <end position="375"/>
    </location>
</feature>
<dbReference type="InterPro" id="IPR027918">
    <property type="entry name" value="HYLS1_C_dom"/>
</dbReference>
<feature type="region of interest" description="Disordered" evidence="8">
    <location>
        <begin position="131"/>
        <end position="151"/>
    </location>
</feature>
<evidence type="ECO:0000256" key="1">
    <source>
        <dbReference type="ARBA" id="ARBA00004114"/>
    </source>
</evidence>
<feature type="compositionally biased region" description="Basic and acidic residues" evidence="8">
    <location>
        <begin position="221"/>
        <end position="237"/>
    </location>
</feature>
<protein>
    <submittedName>
        <fullName evidence="10">Hydrolethalus syndrome protein 1</fullName>
    </submittedName>
</protein>
<evidence type="ECO:0000256" key="7">
    <source>
        <dbReference type="ARBA" id="ARBA00023273"/>
    </source>
</evidence>
<feature type="compositionally biased region" description="Polar residues" evidence="8">
    <location>
        <begin position="620"/>
        <end position="633"/>
    </location>
</feature>
<feature type="compositionally biased region" description="Acidic residues" evidence="8">
    <location>
        <begin position="299"/>
        <end position="311"/>
    </location>
</feature>
<dbReference type="InterPro" id="IPR052319">
    <property type="entry name" value="Centriolar_ciliogenesis_assoc"/>
</dbReference>
<feature type="compositionally biased region" description="Acidic residues" evidence="8">
    <location>
        <begin position="141"/>
        <end position="150"/>
    </location>
</feature>
<feature type="compositionally biased region" description="Basic and acidic residues" evidence="8">
    <location>
        <begin position="432"/>
        <end position="441"/>
    </location>
</feature>
<evidence type="ECO:0000256" key="8">
    <source>
        <dbReference type="SAM" id="MobiDB-lite"/>
    </source>
</evidence>
<feature type="region of interest" description="Disordered" evidence="8">
    <location>
        <begin position="755"/>
        <end position="781"/>
    </location>
</feature>
<comment type="caution">
    <text evidence="10">The sequence shown here is derived from an EMBL/GenBank/DDBJ whole genome shotgun (WGS) entry which is preliminary data.</text>
</comment>
<feature type="compositionally biased region" description="Basic and acidic residues" evidence="8">
    <location>
        <begin position="720"/>
        <end position="733"/>
    </location>
</feature>
<accession>A0A8T2L3M8</accession>
<feature type="region of interest" description="Disordered" evidence="8">
    <location>
        <begin position="209"/>
        <end position="491"/>
    </location>
</feature>
<evidence type="ECO:0000313" key="11">
    <source>
        <dbReference type="Proteomes" id="UP000752171"/>
    </source>
</evidence>
<dbReference type="AlphaFoldDB" id="A0A8T2L3M8"/>
<evidence type="ECO:0000313" key="10">
    <source>
        <dbReference type="EMBL" id="KAG9266558.1"/>
    </source>
</evidence>
<evidence type="ECO:0000256" key="2">
    <source>
        <dbReference type="ARBA" id="ARBA00004138"/>
    </source>
</evidence>
<feature type="compositionally biased region" description="Acidic residues" evidence="8">
    <location>
        <begin position="413"/>
        <end position="431"/>
    </location>
</feature>
<feature type="compositionally biased region" description="Basic and acidic residues" evidence="8">
    <location>
        <begin position="320"/>
        <end position="331"/>
    </location>
</feature>
<feature type="compositionally biased region" description="Acidic residues" evidence="8">
    <location>
        <begin position="603"/>
        <end position="615"/>
    </location>
</feature>
<gene>
    <name evidence="10" type="primary">HYLS1</name>
    <name evidence="10" type="ORF">AMEX_G19198</name>
</gene>
<dbReference type="GO" id="GO:0097730">
    <property type="term" value="C:non-motile cilium"/>
    <property type="evidence" value="ECO:0007669"/>
    <property type="project" value="TreeGrafter"/>
</dbReference>
<reference evidence="10 11" key="1">
    <citation type="submission" date="2021-07" db="EMBL/GenBank/DDBJ databases">
        <authorList>
            <person name="Imarazene B."/>
            <person name="Zahm M."/>
            <person name="Klopp C."/>
            <person name="Cabau C."/>
            <person name="Beille S."/>
            <person name="Jouanno E."/>
            <person name="Castinel A."/>
            <person name="Lluch J."/>
            <person name="Gil L."/>
            <person name="Kuchtly C."/>
            <person name="Lopez Roques C."/>
            <person name="Donnadieu C."/>
            <person name="Parrinello H."/>
            <person name="Journot L."/>
            <person name="Du K."/>
            <person name="Schartl M."/>
            <person name="Retaux S."/>
            <person name="Guiguen Y."/>
        </authorList>
    </citation>
    <scope>NUCLEOTIDE SEQUENCE [LARGE SCALE GENOMIC DNA]</scope>
    <source>
        <strain evidence="10">Pach_M1</strain>
        <tissue evidence="10">Testis</tissue>
    </source>
</reference>
<sequence>MENLDFSEEEIEQQLAALGYTNVNKQRLREFKRDLDLLIFNEKSKSQTSAEWSSPQSHSTVGKSPPVITKEKVQVHRDASNYSYIYPHRGEADQERLVLAPAFQADSHRYGVNRPYDSYIKHSVAPRHIRPSTAPNRLEVDETPSDDDYSVQDTQMLSPDRGLHMNVKPAVKRKVLRKHRGQSHVCDESYYSEDSAYWENLNEEEQDSLSSSFWTDQESEGEQRECFVKDDWRDVRTEGNPGFSEKQENAEKRDTLEKITQDTEKRLRDEDQSEREEEHVTVEEIGNDSTGINSGKESEEQEERDSVESEDGTDKSGSLKSDKGLSESKDELESEEEEKEEEGLGVEVESTENPLKRNSCEKENREKVTDEEKLVNGEQISKSWAEDEQTGDEDLLDEEDEGSVKMFGRDCSSDDDDDDDDDCDDDDEEVERFDGLDKEVDKDSEEYGLQNEKEVDYSTSEGNSGVTCERMGRKEPTSEDERTPCSVNQDDLNRFEQKQDWVGESAEGSEVGGDFLNTYNDYSIIEQTGLDEQKYRELSQMCETAEPNQKSATPLTTLDNDANETEQSDGFYTTRGETDGHGVSQQKWKDSVKQHEEKQINEDNYDMYEEKEAVEDYLGSTGSPTVSILTSGYGTYRPDSPRDELDYRDDCTLTGLEEDDCEYRSVVDCEDDYCQSVNEHSGLLETSEHPIPSLSLQRIDHSVDHCDSSKEETVQNTGDGRGEPTENRLRSHGLCNERDLELDFAAESVEQMSGIPSQVLEVGDRDAAEGSDRSEASTVYQDYHHPFNLRLSKSRTVFEHRNEHRHEGEESRKPKKVKSHSLKYESVSMLEERLDQLRVSAGGGSGETESEETYSDSDRQSSATVELPSAFEAYMKGMKRSRSENDIRQQPKAFIRPAMDHPHTRNLKKNDPVAKYFQYKQDWEMFKPPGEKNRKELHWAIREQLMYQPPPPKPQRTYVPNTYVVPTEKKRSALRWAVRHDLANGLIPAKITYP</sequence>
<organism evidence="10 11">
    <name type="scientific">Astyanax mexicanus</name>
    <name type="common">Blind cave fish</name>
    <name type="synonym">Astyanax fasciatus mexicanus</name>
    <dbReference type="NCBI Taxonomy" id="7994"/>
    <lineage>
        <taxon>Eukaryota</taxon>
        <taxon>Metazoa</taxon>
        <taxon>Chordata</taxon>
        <taxon>Craniata</taxon>
        <taxon>Vertebrata</taxon>
        <taxon>Euteleostomi</taxon>
        <taxon>Actinopterygii</taxon>
        <taxon>Neopterygii</taxon>
        <taxon>Teleostei</taxon>
        <taxon>Ostariophysi</taxon>
        <taxon>Characiformes</taxon>
        <taxon>Characoidei</taxon>
        <taxon>Acestrorhamphidae</taxon>
        <taxon>Acestrorhamphinae</taxon>
        <taxon>Astyanax</taxon>
    </lineage>
</organism>
<dbReference type="Proteomes" id="UP000752171">
    <property type="component" value="Unassembled WGS sequence"/>
</dbReference>
<dbReference type="PANTHER" id="PTHR34174">
    <property type="entry name" value="HYDROLETHALUS SYNDROME PROTEIN 1"/>
    <property type="match status" value="1"/>
</dbReference>